<dbReference type="Proteomes" id="UP000837857">
    <property type="component" value="Chromosome 7"/>
</dbReference>
<organism evidence="1 2">
    <name type="scientific">Iphiclides podalirius</name>
    <name type="common">scarce swallowtail</name>
    <dbReference type="NCBI Taxonomy" id="110791"/>
    <lineage>
        <taxon>Eukaryota</taxon>
        <taxon>Metazoa</taxon>
        <taxon>Ecdysozoa</taxon>
        <taxon>Arthropoda</taxon>
        <taxon>Hexapoda</taxon>
        <taxon>Insecta</taxon>
        <taxon>Pterygota</taxon>
        <taxon>Neoptera</taxon>
        <taxon>Endopterygota</taxon>
        <taxon>Lepidoptera</taxon>
        <taxon>Glossata</taxon>
        <taxon>Ditrysia</taxon>
        <taxon>Papilionoidea</taxon>
        <taxon>Papilionidae</taxon>
        <taxon>Papilioninae</taxon>
        <taxon>Iphiclides</taxon>
    </lineage>
</organism>
<proteinExistence type="predicted"/>
<reference evidence="1" key="1">
    <citation type="submission" date="2022-03" db="EMBL/GenBank/DDBJ databases">
        <authorList>
            <person name="Martin H S."/>
        </authorList>
    </citation>
    <scope>NUCLEOTIDE SEQUENCE</scope>
</reference>
<sequence>MQSVVYHNIARRLVFISAALWQPRTRARIAPRAPTQTRDKPDWLAFDVFNFANIVRRSREQLDGIHSRVSDAGPRREIAATLPTPPTFIQSIAARSSPHQLQPRLSRTRLVHEVLA</sequence>
<keyword evidence="2" id="KW-1185">Reference proteome</keyword>
<evidence type="ECO:0000313" key="2">
    <source>
        <dbReference type="Proteomes" id="UP000837857"/>
    </source>
</evidence>
<dbReference type="EMBL" id="OW152819">
    <property type="protein sequence ID" value="CAH2073262.1"/>
    <property type="molecule type" value="Genomic_DNA"/>
</dbReference>
<feature type="non-terminal residue" evidence="1">
    <location>
        <position position="1"/>
    </location>
</feature>
<accession>A0ABN8J3I3</accession>
<protein>
    <submittedName>
        <fullName evidence="1">Uncharacterized protein</fullName>
    </submittedName>
</protein>
<name>A0ABN8J3I3_9NEOP</name>
<gene>
    <name evidence="1" type="ORF">IPOD504_LOCUS15556</name>
</gene>
<evidence type="ECO:0000313" key="1">
    <source>
        <dbReference type="EMBL" id="CAH2073262.1"/>
    </source>
</evidence>